<reference evidence="6" key="1">
    <citation type="journal article" date="2023" name="Int. J. Syst. Evol. Microbiol.">
        <title>Collibacillus ludicampi gen. nov., sp. nov., a new soil bacterium of the family Alicyclobacillaceae.</title>
        <authorList>
            <person name="Jojima T."/>
            <person name="Ioku Y."/>
            <person name="Fukuta Y."/>
            <person name="Shirasaka N."/>
            <person name="Matsumura Y."/>
            <person name="Mori M."/>
        </authorList>
    </citation>
    <scope>NUCLEOTIDE SEQUENCE</scope>
    <source>
        <strain evidence="6">TP075</strain>
    </source>
</reference>
<dbReference type="Pfam" id="PF17954">
    <property type="entry name" value="Pirin_C_2"/>
    <property type="match status" value="1"/>
</dbReference>
<feature type="domain" description="Pirin N-terminal" evidence="4">
    <location>
        <begin position="10"/>
        <end position="118"/>
    </location>
</feature>
<dbReference type="SUPFAM" id="SSF51182">
    <property type="entry name" value="RmlC-like cupins"/>
    <property type="match status" value="1"/>
</dbReference>
<gene>
    <name evidence="6" type="primary">pirA</name>
    <name evidence="6" type="ORF">DNHGIG_04350</name>
</gene>
<keyword evidence="2" id="KW-0479">Metal-binding</keyword>
<evidence type="ECO:0000256" key="2">
    <source>
        <dbReference type="PIRSR" id="PIRSR006232-1"/>
    </source>
</evidence>
<proteinExistence type="inferred from homology"/>
<comment type="cofactor">
    <cofactor evidence="2">
        <name>Fe cation</name>
        <dbReference type="ChEBI" id="CHEBI:24875"/>
    </cofactor>
    <text evidence="2">Binds 1 Fe cation per subunit.</text>
</comment>
<protein>
    <recommendedName>
        <fullName evidence="8">Pirin family protein</fullName>
    </recommendedName>
</protein>
<feature type="binding site" evidence="2">
    <location>
        <position position="103"/>
    </location>
    <ligand>
        <name>Fe cation</name>
        <dbReference type="ChEBI" id="CHEBI:24875"/>
    </ligand>
</feature>
<dbReference type="InterPro" id="IPR014710">
    <property type="entry name" value="RmlC-like_jellyroll"/>
</dbReference>
<dbReference type="InterPro" id="IPR041602">
    <property type="entry name" value="Quercetinase_C"/>
</dbReference>
<dbReference type="PIRSF" id="PIRSF006232">
    <property type="entry name" value="Pirin"/>
    <property type="match status" value="1"/>
</dbReference>
<feature type="domain" description="Quercetin 2,3-dioxygenase C-terminal cupin" evidence="5">
    <location>
        <begin position="147"/>
        <end position="232"/>
    </location>
</feature>
<dbReference type="Proteomes" id="UP001057291">
    <property type="component" value="Unassembled WGS sequence"/>
</dbReference>
<evidence type="ECO:0008006" key="8">
    <source>
        <dbReference type="Google" id="ProtNLM"/>
    </source>
</evidence>
<dbReference type="InterPro" id="IPR011051">
    <property type="entry name" value="RmlC_Cupin_sf"/>
</dbReference>
<dbReference type="PANTHER" id="PTHR43212:SF3">
    <property type="entry name" value="QUERCETIN 2,3-DIOXYGENASE"/>
    <property type="match status" value="1"/>
</dbReference>
<evidence type="ECO:0000313" key="6">
    <source>
        <dbReference type="EMBL" id="GIM44886.1"/>
    </source>
</evidence>
<feature type="binding site" evidence="2">
    <location>
        <position position="59"/>
    </location>
    <ligand>
        <name>Fe cation</name>
        <dbReference type="ChEBI" id="CHEBI:24875"/>
    </ligand>
</feature>
<evidence type="ECO:0000313" key="7">
    <source>
        <dbReference type="Proteomes" id="UP001057291"/>
    </source>
</evidence>
<dbReference type="EMBL" id="BOQE01000001">
    <property type="protein sequence ID" value="GIM44886.1"/>
    <property type="molecule type" value="Genomic_DNA"/>
</dbReference>
<feature type="binding site" evidence="2">
    <location>
        <position position="101"/>
    </location>
    <ligand>
        <name>Fe cation</name>
        <dbReference type="ChEBI" id="CHEBI:24875"/>
    </ligand>
</feature>
<dbReference type="InterPro" id="IPR012093">
    <property type="entry name" value="Pirin"/>
</dbReference>
<dbReference type="AlphaFoldDB" id="A0AAV4LAR6"/>
<accession>A0AAV4LAR6</accession>
<dbReference type="PANTHER" id="PTHR43212">
    <property type="entry name" value="QUERCETIN 2,3-DIOXYGENASE"/>
    <property type="match status" value="1"/>
</dbReference>
<keyword evidence="7" id="KW-1185">Reference proteome</keyword>
<comment type="similarity">
    <text evidence="1 3">Belongs to the pirin family.</text>
</comment>
<dbReference type="GO" id="GO:0046872">
    <property type="term" value="F:metal ion binding"/>
    <property type="evidence" value="ECO:0007669"/>
    <property type="project" value="UniProtKB-KW"/>
</dbReference>
<sequence length="233" mass="26844">MIHVFPAESRFSTDHGWLQSKFSFSFAEYYDPNNMNFGPMRVLNDDIIQPQTGFGAHPHREMEIVTVVLKGQLKHSDSEGNTGILKPGEVQRMTAGTGIIHSETNPSDTEELHLLQMWFEPNVRRLPPSYEQIAYDQTLLKNNWLPIVSNRSDQKVAHIHQDMTIYLSELEDGKSITFSQEKNRKIFLFVIEGELVLNQEHRLKRRDSARITDITNLDVQTDTGSFFMLIDLP</sequence>
<evidence type="ECO:0000256" key="3">
    <source>
        <dbReference type="RuleBase" id="RU003457"/>
    </source>
</evidence>
<dbReference type="Gene3D" id="2.60.120.10">
    <property type="entry name" value="Jelly Rolls"/>
    <property type="match status" value="2"/>
</dbReference>
<evidence type="ECO:0000256" key="1">
    <source>
        <dbReference type="ARBA" id="ARBA00008416"/>
    </source>
</evidence>
<dbReference type="CDD" id="cd02910">
    <property type="entry name" value="cupin_Yhhw_N"/>
    <property type="match status" value="1"/>
</dbReference>
<dbReference type="InterPro" id="IPR003829">
    <property type="entry name" value="Pirin_N_dom"/>
</dbReference>
<keyword evidence="2" id="KW-0408">Iron</keyword>
<feature type="binding site" evidence="2">
    <location>
        <position position="57"/>
    </location>
    <ligand>
        <name>Fe cation</name>
        <dbReference type="ChEBI" id="CHEBI:24875"/>
    </ligand>
</feature>
<evidence type="ECO:0000259" key="4">
    <source>
        <dbReference type="Pfam" id="PF02678"/>
    </source>
</evidence>
<dbReference type="Pfam" id="PF02678">
    <property type="entry name" value="Pirin"/>
    <property type="match status" value="1"/>
</dbReference>
<organism evidence="6 7">
    <name type="scientific">Collibacillus ludicampi</name>
    <dbReference type="NCBI Taxonomy" id="2771369"/>
    <lineage>
        <taxon>Bacteria</taxon>
        <taxon>Bacillati</taxon>
        <taxon>Bacillota</taxon>
        <taxon>Bacilli</taxon>
        <taxon>Bacillales</taxon>
        <taxon>Alicyclobacillaceae</taxon>
        <taxon>Collibacillus</taxon>
    </lineage>
</organism>
<evidence type="ECO:0000259" key="5">
    <source>
        <dbReference type="Pfam" id="PF17954"/>
    </source>
</evidence>
<dbReference type="RefSeq" id="WP_282198139.1">
    <property type="nucleotide sequence ID" value="NZ_BOQE01000001.1"/>
</dbReference>
<name>A0AAV4LAR6_9BACL</name>
<comment type="caution">
    <text evidence="6">The sequence shown here is derived from an EMBL/GenBank/DDBJ whole genome shotgun (WGS) entry which is preliminary data.</text>
</comment>